<keyword evidence="1" id="KW-1015">Disulfide bond</keyword>
<evidence type="ECO:0000313" key="5">
    <source>
        <dbReference type="EMBL" id="EOA23066.1"/>
    </source>
</evidence>
<reference evidence="6" key="1">
    <citation type="journal article" date="2013" name="Nat. Genet.">
        <title>The Capsella rubella genome and the genomic consequences of rapid mating system evolution.</title>
        <authorList>
            <person name="Slotte T."/>
            <person name="Hazzouri K.M."/>
            <person name="Agren J.A."/>
            <person name="Koenig D."/>
            <person name="Maumus F."/>
            <person name="Guo Y.L."/>
            <person name="Steige K."/>
            <person name="Platts A.E."/>
            <person name="Escobar J.S."/>
            <person name="Newman L.K."/>
            <person name="Wang W."/>
            <person name="Mandakova T."/>
            <person name="Vello E."/>
            <person name="Smith L.M."/>
            <person name="Henz S.R."/>
            <person name="Steffen J."/>
            <person name="Takuno S."/>
            <person name="Brandvain Y."/>
            <person name="Coop G."/>
            <person name="Andolfatto P."/>
            <person name="Hu T.T."/>
            <person name="Blanchette M."/>
            <person name="Clark R.M."/>
            <person name="Quesneville H."/>
            <person name="Nordborg M."/>
            <person name="Gaut B.S."/>
            <person name="Lysak M.A."/>
            <person name="Jenkins J."/>
            <person name="Grimwood J."/>
            <person name="Chapman J."/>
            <person name="Prochnik S."/>
            <person name="Shu S."/>
            <person name="Rokhsar D."/>
            <person name="Schmutz J."/>
            <person name="Weigel D."/>
            <person name="Wright S.I."/>
        </authorList>
    </citation>
    <scope>NUCLEOTIDE SEQUENCE [LARGE SCALE GENOMIC DNA]</scope>
    <source>
        <strain evidence="6">cv. Monte Gargano</strain>
    </source>
</reference>
<dbReference type="AlphaFoldDB" id="R0FM51"/>
<dbReference type="EMBL" id="KB870810">
    <property type="protein sequence ID" value="EOA23066.1"/>
    <property type="molecule type" value="Genomic_DNA"/>
</dbReference>
<evidence type="ECO:0000256" key="1">
    <source>
        <dbReference type="ARBA" id="ARBA00023157"/>
    </source>
</evidence>
<dbReference type="GO" id="GO:0009055">
    <property type="term" value="F:electron transfer activity"/>
    <property type="evidence" value="ECO:0007669"/>
    <property type="project" value="InterPro"/>
</dbReference>
<feature type="signal peptide" evidence="3">
    <location>
        <begin position="1"/>
        <end position="25"/>
    </location>
</feature>
<feature type="chain" id="PRO_5004341268" description="Phytocyanin domain-containing protein" evidence="3">
    <location>
        <begin position="26"/>
        <end position="136"/>
    </location>
</feature>
<accession>R0FM51</accession>
<dbReference type="PANTHER" id="PTHR33021">
    <property type="entry name" value="BLUE COPPER PROTEIN"/>
    <property type="match status" value="1"/>
</dbReference>
<evidence type="ECO:0000256" key="2">
    <source>
        <dbReference type="ARBA" id="ARBA00023180"/>
    </source>
</evidence>
<proteinExistence type="predicted"/>
<dbReference type="STRING" id="81985.R0FM51"/>
<evidence type="ECO:0000256" key="3">
    <source>
        <dbReference type="SAM" id="SignalP"/>
    </source>
</evidence>
<dbReference type="Pfam" id="PF02298">
    <property type="entry name" value="Cu_bind_like"/>
    <property type="match status" value="1"/>
</dbReference>
<dbReference type="Gene3D" id="2.60.40.420">
    <property type="entry name" value="Cupredoxins - blue copper proteins"/>
    <property type="match status" value="1"/>
</dbReference>
<dbReference type="FunFam" id="2.60.40.420:FF:000034">
    <property type="entry name" value="Cupredoxin superfamily protein"/>
    <property type="match status" value="1"/>
</dbReference>
<protein>
    <recommendedName>
        <fullName evidence="4">Phytocyanin domain-containing protein</fullName>
    </recommendedName>
</protein>
<dbReference type="InterPro" id="IPR039391">
    <property type="entry name" value="Phytocyanin-like"/>
</dbReference>
<dbReference type="PROSITE" id="PS51485">
    <property type="entry name" value="PHYTOCYANIN"/>
    <property type="match status" value="1"/>
</dbReference>
<organism evidence="5 6">
    <name type="scientific">Capsella rubella</name>
    <dbReference type="NCBI Taxonomy" id="81985"/>
    <lineage>
        <taxon>Eukaryota</taxon>
        <taxon>Viridiplantae</taxon>
        <taxon>Streptophyta</taxon>
        <taxon>Embryophyta</taxon>
        <taxon>Tracheophyta</taxon>
        <taxon>Spermatophyta</taxon>
        <taxon>Magnoliopsida</taxon>
        <taxon>eudicotyledons</taxon>
        <taxon>Gunneridae</taxon>
        <taxon>Pentapetalae</taxon>
        <taxon>rosids</taxon>
        <taxon>malvids</taxon>
        <taxon>Brassicales</taxon>
        <taxon>Brassicaceae</taxon>
        <taxon>Camelineae</taxon>
        <taxon>Capsella</taxon>
    </lineage>
</organism>
<feature type="domain" description="Phytocyanin" evidence="4">
    <location>
        <begin position="20"/>
        <end position="119"/>
    </location>
</feature>
<dbReference type="InterPro" id="IPR008972">
    <property type="entry name" value="Cupredoxin"/>
</dbReference>
<keyword evidence="6" id="KW-1185">Reference proteome</keyword>
<dbReference type="PANTHER" id="PTHR33021:SF382">
    <property type="entry name" value="CUPREDOXIN SUPERFAMILY PROTEIN"/>
    <property type="match status" value="1"/>
</dbReference>
<sequence length="136" mass="15095">MALINNNVIFTSLFILVAVFGAAVGGTVHKTMMGDYEAWASSRTFHVGDSLVFSYNNNFHDVTEVTHNDFGTCESSKPLMRYKIGSDSISLTKPGLQQFICGVPDHCTLGQKLRLVLSLLHFLNRSDHEALPRLLH</sequence>
<keyword evidence="3" id="KW-0732">Signal</keyword>
<evidence type="ECO:0000313" key="6">
    <source>
        <dbReference type="Proteomes" id="UP000029121"/>
    </source>
</evidence>
<dbReference type="InterPro" id="IPR003245">
    <property type="entry name" value="Phytocyanin_dom"/>
</dbReference>
<dbReference type="GO" id="GO:0005886">
    <property type="term" value="C:plasma membrane"/>
    <property type="evidence" value="ECO:0007669"/>
    <property type="project" value="TreeGrafter"/>
</dbReference>
<evidence type="ECO:0000259" key="4">
    <source>
        <dbReference type="PROSITE" id="PS51485"/>
    </source>
</evidence>
<dbReference type="SUPFAM" id="SSF49503">
    <property type="entry name" value="Cupredoxins"/>
    <property type="match status" value="1"/>
</dbReference>
<gene>
    <name evidence="5" type="ORF">CARUB_v10003846mg</name>
</gene>
<dbReference type="Proteomes" id="UP000029121">
    <property type="component" value="Unassembled WGS sequence"/>
</dbReference>
<keyword evidence="2" id="KW-0325">Glycoprotein</keyword>
<name>R0FM51_9BRAS</name>